<dbReference type="SMART" id="SM00228">
    <property type="entry name" value="PDZ"/>
    <property type="match status" value="2"/>
</dbReference>
<dbReference type="GO" id="GO:0005886">
    <property type="term" value="C:plasma membrane"/>
    <property type="evidence" value="ECO:0007669"/>
    <property type="project" value="TreeGrafter"/>
</dbReference>
<dbReference type="Pfam" id="PF00595">
    <property type="entry name" value="PDZ"/>
    <property type="match status" value="1"/>
</dbReference>
<dbReference type="InterPro" id="IPR036034">
    <property type="entry name" value="PDZ_sf"/>
</dbReference>
<dbReference type="InterPro" id="IPR051230">
    <property type="entry name" value="APP-Binding"/>
</dbReference>
<dbReference type="SUPFAM" id="SSF50156">
    <property type="entry name" value="PDZ domain-like"/>
    <property type="match status" value="2"/>
</dbReference>
<dbReference type="AlphaFoldDB" id="A0A6M2DNU5"/>
<feature type="domain" description="PDZ" evidence="2">
    <location>
        <begin position="208"/>
        <end position="283"/>
    </location>
</feature>
<dbReference type="EMBL" id="GIIL01004060">
    <property type="protein sequence ID" value="NOV47786.1"/>
    <property type="molecule type" value="Transcribed_RNA"/>
</dbReference>
<sequence length="308" mass="33565">MSLYPSLEDMKVDQLMVAQQRLMPEATATVPQQLYPPQAAGDFQYGNSSGAMYPGLSEFMGLELSEAIIAANMPEYSLVPAANTNMAVTQNYCNTINQTSGMIAPVTGNSVGLQRAKVTHGIRQLTLCKDKDNKVGLRVNCIDKGVFVALVTPNSPAALAGLRFGDQILEIQGESVAGYNMDKVHAIFKKSPVNGINVAVRDRPFERTITLHKDSANTIGFQFKNGKITSIVKDSSAARNGVLINHQLLEVDGQNVIGMKDKEITKIIEKAQQNVTITIMPIYLYDHMVKKMAPSLLKKAMDHSIPAI</sequence>
<evidence type="ECO:0000259" key="2">
    <source>
        <dbReference type="PROSITE" id="PS50106"/>
    </source>
</evidence>
<dbReference type="PROSITE" id="PS50106">
    <property type="entry name" value="PDZ"/>
    <property type="match status" value="2"/>
</dbReference>
<dbReference type="CDD" id="cd06794">
    <property type="entry name" value="PDZ2_syntenin-like"/>
    <property type="match status" value="1"/>
</dbReference>
<dbReference type="FunFam" id="2.30.42.10:FF:000043">
    <property type="entry name" value="Syntenin-1 isoform X1"/>
    <property type="match status" value="1"/>
</dbReference>
<reference evidence="3" key="1">
    <citation type="submission" date="2020-03" db="EMBL/GenBank/DDBJ databases">
        <title>Transcriptomic Profiling of the Digestive Tract of the Rat Flea, Xenopsylla cheopis, Following Blood Feeding and Infection with Yersinia pestis.</title>
        <authorList>
            <person name="Bland D.M."/>
            <person name="Martens C.A."/>
            <person name="Virtaneva K."/>
            <person name="Kanakabandi K."/>
            <person name="Long D."/>
            <person name="Rosenke R."/>
            <person name="Saturday G.A."/>
            <person name="Hoyt F.H."/>
            <person name="Bruno D.P."/>
            <person name="Ribeiro J.M.C."/>
            <person name="Hinnebusch J."/>
        </authorList>
    </citation>
    <scope>NUCLEOTIDE SEQUENCE</scope>
</reference>
<keyword evidence="1" id="KW-0677">Repeat</keyword>
<evidence type="ECO:0000313" key="3">
    <source>
        <dbReference type="EMBL" id="NOV47786.1"/>
    </source>
</evidence>
<dbReference type="PANTHER" id="PTHR12345:SF3">
    <property type="entry name" value="PDZ DOMAIN-CONTAINING PROTEIN"/>
    <property type="match status" value="1"/>
</dbReference>
<feature type="domain" description="PDZ" evidence="2">
    <location>
        <begin position="124"/>
        <end position="192"/>
    </location>
</feature>
<dbReference type="PANTHER" id="PTHR12345">
    <property type="entry name" value="SYNTENIN RELATED"/>
    <property type="match status" value="1"/>
</dbReference>
<dbReference type="CDD" id="cd06721">
    <property type="entry name" value="PDZ1_syntenin-like"/>
    <property type="match status" value="1"/>
</dbReference>
<dbReference type="InterPro" id="IPR001478">
    <property type="entry name" value="PDZ"/>
</dbReference>
<proteinExistence type="predicted"/>
<dbReference type="GO" id="GO:0005737">
    <property type="term" value="C:cytoplasm"/>
    <property type="evidence" value="ECO:0007669"/>
    <property type="project" value="TreeGrafter"/>
</dbReference>
<dbReference type="Gene3D" id="2.30.42.10">
    <property type="match status" value="2"/>
</dbReference>
<name>A0A6M2DNU5_XENCH</name>
<dbReference type="Pfam" id="PF17820">
    <property type="entry name" value="PDZ_6"/>
    <property type="match status" value="1"/>
</dbReference>
<organism evidence="3">
    <name type="scientific">Xenopsylla cheopis</name>
    <name type="common">Oriental rat flea</name>
    <name type="synonym">Pulex cheopis</name>
    <dbReference type="NCBI Taxonomy" id="163159"/>
    <lineage>
        <taxon>Eukaryota</taxon>
        <taxon>Metazoa</taxon>
        <taxon>Ecdysozoa</taxon>
        <taxon>Arthropoda</taxon>
        <taxon>Hexapoda</taxon>
        <taxon>Insecta</taxon>
        <taxon>Pterygota</taxon>
        <taxon>Neoptera</taxon>
        <taxon>Endopterygota</taxon>
        <taxon>Siphonaptera</taxon>
        <taxon>Pulicidae</taxon>
        <taxon>Xenopsyllinae</taxon>
        <taxon>Xenopsylla</taxon>
    </lineage>
</organism>
<evidence type="ECO:0000256" key="1">
    <source>
        <dbReference type="ARBA" id="ARBA00022737"/>
    </source>
</evidence>
<accession>A0A6M2DNU5</accession>
<protein>
    <submittedName>
        <fullName evidence="3">Putative pdz domain-containing protein</fullName>
    </submittedName>
</protein>
<dbReference type="InterPro" id="IPR041489">
    <property type="entry name" value="PDZ_6"/>
</dbReference>